<reference evidence="2" key="1">
    <citation type="submission" date="2021-01" db="EMBL/GenBank/DDBJ databases">
        <title>Modified the classification status of verrucomicrobia.</title>
        <authorList>
            <person name="Feng X."/>
        </authorList>
    </citation>
    <scope>NUCLEOTIDE SEQUENCE</scope>
    <source>
        <strain evidence="2">KCTC 13126</strain>
    </source>
</reference>
<name>A0A934RS88_9BACT</name>
<keyword evidence="3" id="KW-1185">Reference proteome</keyword>
<protein>
    <submittedName>
        <fullName evidence="2">PKD domain-containing protein</fullName>
    </submittedName>
</protein>
<evidence type="ECO:0000313" key="2">
    <source>
        <dbReference type="EMBL" id="MBK1875458.1"/>
    </source>
</evidence>
<dbReference type="InterPro" id="IPR022409">
    <property type="entry name" value="PKD/Chitinase_dom"/>
</dbReference>
<dbReference type="InterPro" id="IPR000601">
    <property type="entry name" value="PKD_dom"/>
</dbReference>
<dbReference type="InterPro" id="IPR035986">
    <property type="entry name" value="PKD_dom_sf"/>
</dbReference>
<evidence type="ECO:0000259" key="1">
    <source>
        <dbReference type="PROSITE" id="PS50093"/>
    </source>
</evidence>
<evidence type="ECO:0000313" key="3">
    <source>
        <dbReference type="Proteomes" id="UP000617628"/>
    </source>
</evidence>
<accession>A0A934RS88</accession>
<dbReference type="SUPFAM" id="SSF49299">
    <property type="entry name" value="PKD domain"/>
    <property type="match status" value="1"/>
</dbReference>
<gene>
    <name evidence="2" type="ORF">JIN87_01195</name>
</gene>
<comment type="caution">
    <text evidence="2">The sequence shown here is derived from an EMBL/GenBank/DDBJ whole genome shotgun (WGS) entry which is preliminary data.</text>
</comment>
<dbReference type="Proteomes" id="UP000617628">
    <property type="component" value="Unassembled WGS sequence"/>
</dbReference>
<dbReference type="PROSITE" id="PS50093">
    <property type="entry name" value="PKD"/>
    <property type="match status" value="1"/>
</dbReference>
<organism evidence="2 3">
    <name type="scientific">Pelagicoccus mobilis</name>
    <dbReference type="NCBI Taxonomy" id="415221"/>
    <lineage>
        <taxon>Bacteria</taxon>
        <taxon>Pseudomonadati</taxon>
        <taxon>Verrucomicrobiota</taxon>
        <taxon>Opitutia</taxon>
        <taxon>Puniceicoccales</taxon>
        <taxon>Pelagicoccaceae</taxon>
        <taxon>Pelagicoccus</taxon>
    </lineage>
</organism>
<feature type="domain" description="PKD" evidence="1">
    <location>
        <begin position="296"/>
        <end position="345"/>
    </location>
</feature>
<dbReference type="EMBL" id="JAENIL010000002">
    <property type="protein sequence ID" value="MBK1875458.1"/>
    <property type="molecule type" value="Genomic_DNA"/>
</dbReference>
<dbReference type="Gene3D" id="2.60.40.10">
    <property type="entry name" value="Immunoglobulins"/>
    <property type="match status" value="1"/>
</dbReference>
<dbReference type="RefSeq" id="WP_200353675.1">
    <property type="nucleotide sequence ID" value="NZ_JAENIL010000002.1"/>
</dbReference>
<proteinExistence type="predicted"/>
<dbReference type="InterPro" id="IPR013783">
    <property type="entry name" value="Ig-like_fold"/>
</dbReference>
<dbReference type="SMART" id="SM00089">
    <property type="entry name" value="PKD"/>
    <property type="match status" value="1"/>
</dbReference>
<dbReference type="Pfam" id="PF18911">
    <property type="entry name" value="PKD_4"/>
    <property type="match status" value="1"/>
</dbReference>
<sequence length="358" mass="41045">MVRSRLLTLAATFLSTHSMQALDREGVEFKVYQFPKDAIPRIDGDVSDWDQVPESYIIGTNELWDDSGQNEGIQPETLDIKVRVAWVEGLNRLYFLYEAYDDYWDFALPGLRNDTFEVVVDGDLSGGPLIERFRINNDVLSEADAFFTLHGAHAQNYHIFTPARDKSWTMLWGTQQWLKELPYANAASHYDFSPGESGRYTLEFYITAFDHASPLGPSCSTESQFEENKIIGLSWAIIDYDENSKRNSGFWNLSRVHTMYGKADELVAFRLMPPEQKPTIQADWDFTVVDQARRLVAFHDESDGDITSWYWDFGDGNTSNEQHPTHTYDKGDKYVVVLTVIGPEGESRWSKVWDVSLP</sequence>
<dbReference type="CDD" id="cd00146">
    <property type="entry name" value="PKD"/>
    <property type="match status" value="1"/>
</dbReference>
<dbReference type="AlphaFoldDB" id="A0A934RS88"/>